<evidence type="ECO:0000313" key="2">
    <source>
        <dbReference type="Proteomes" id="UP001056681"/>
    </source>
</evidence>
<proteinExistence type="predicted"/>
<dbReference type="Gene3D" id="3.40.800.10">
    <property type="entry name" value="Ureohydrolase domain"/>
    <property type="match status" value="1"/>
</dbReference>
<dbReference type="RefSeq" id="WP_250338553.1">
    <property type="nucleotide sequence ID" value="NZ_CP063231.1"/>
</dbReference>
<evidence type="ECO:0008006" key="3">
    <source>
        <dbReference type="Google" id="ProtNLM"/>
    </source>
</evidence>
<gene>
    <name evidence="1" type="ORF">IM816_14020</name>
</gene>
<dbReference type="EMBL" id="CP063231">
    <property type="protein sequence ID" value="URL57726.1"/>
    <property type="molecule type" value="Genomic_DNA"/>
</dbReference>
<evidence type="ECO:0000313" key="1">
    <source>
        <dbReference type="EMBL" id="URL57726.1"/>
    </source>
</evidence>
<dbReference type="Proteomes" id="UP001056681">
    <property type="component" value="Chromosome"/>
</dbReference>
<reference evidence="1" key="1">
    <citation type="submission" date="2020-10" db="EMBL/GenBank/DDBJ databases">
        <title>Whole-genome sequence of Luteibacter sp. EIF3.</title>
        <authorList>
            <person name="Friedrich I."/>
            <person name="Hertel R."/>
            <person name="Daniel R."/>
        </authorList>
    </citation>
    <scope>NUCLEOTIDE SEQUENCE</scope>
    <source>
        <strain evidence="1">EIF3</strain>
    </source>
</reference>
<sequence length="300" mass="33145">MRSPVVLDLDGSVGRLTHATVLVLREWEESIRFGCSLGRMRRFQRMLDETLPRKHGTVFLGSGDFHHLTWPLVERVDLGERFEVVVLDNHPDNMRFPFGVHCGSWVRRVAMLPQVAHVHVIGITSGDIGRGHAWENYLGPLRAGKLTYWSNGVDVGWAQRLGLGAAFRTFPSADAMVDAFVSEQGGGSRPAYLSIDKDAYAPDVAMTNWDQGTLSEAGGAAIVTSLRGRIVGSDVTGDISRYRYRTWWKRRLSAMDGQVEPDAALLATWQAQQHALNLRLLALIEANLTSARSGAVPAGW</sequence>
<protein>
    <recommendedName>
        <fullName evidence="3">Arginase family protein</fullName>
    </recommendedName>
</protein>
<name>A0ABY4SZH4_9GAMM</name>
<keyword evidence="2" id="KW-1185">Reference proteome</keyword>
<dbReference type="SUPFAM" id="SSF52768">
    <property type="entry name" value="Arginase/deacetylase"/>
    <property type="match status" value="1"/>
</dbReference>
<dbReference type="InterPro" id="IPR023696">
    <property type="entry name" value="Ureohydrolase_dom_sf"/>
</dbReference>
<accession>A0ABY4SZH4</accession>
<organism evidence="1 2">
    <name type="scientific">Luteibacter flocculans</name>
    <dbReference type="NCBI Taxonomy" id="2780091"/>
    <lineage>
        <taxon>Bacteria</taxon>
        <taxon>Pseudomonadati</taxon>
        <taxon>Pseudomonadota</taxon>
        <taxon>Gammaproteobacteria</taxon>
        <taxon>Lysobacterales</taxon>
        <taxon>Rhodanobacteraceae</taxon>
        <taxon>Luteibacter</taxon>
    </lineage>
</organism>